<accession>A0AAW1NH81</accession>
<proteinExistence type="predicted"/>
<evidence type="ECO:0000259" key="5">
    <source>
        <dbReference type="PROSITE" id="PS50222"/>
    </source>
</evidence>
<dbReference type="SUPFAM" id="SSF47473">
    <property type="entry name" value="EF-hand"/>
    <property type="match status" value="1"/>
</dbReference>
<name>A0AAW1NH81_SAPOF</name>
<evidence type="ECO:0000313" key="7">
    <source>
        <dbReference type="Proteomes" id="UP001443914"/>
    </source>
</evidence>
<dbReference type="InterPro" id="IPR011992">
    <property type="entry name" value="EF-hand-dom_pair"/>
</dbReference>
<dbReference type="Gene3D" id="1.10.238.10">
    <property type="entry name" value="EF-hand"/>
    <property type="match status" value="2"/>
</dbReference>
<dbReference type="InterPro" id="IPR018247">
    <property type="entry name" value="EF_Hand_1_Ca_BS"/>
</dbReference>
<feature type="domain" description="EF-hand" evidence="5">
    <location>
        <begin position="150"/>
        <end position="185"/>
    </location>
</feature>
<dbReference type="EMBL" id="JBDFQZ010000001">
    <property type="protein sequence ID" value="KAK9758047.1"/>
    <property type="molecule type" value="Genomic_DNA"/>
</dbReference>
<keyword evidence="7" id="KW-1185">Reference proteome</keyword>
<dbReference type="GO" id="GO:0005509">
    <property type="term" value="F:calcium ion binding"/>
    <property type="evidence" value="ECO:0007669"/>
    <property type="project" value="InterPro"/>
</dbReference>
<dbReference type="Proteomes" id="UP001443914">
    <property type="component" value="Unassembled WGS sequence"/>
</dbReference>
<dbReference type="Pfam" id="PF13499">
    <property type="entry name" value="EF-hand_7"/>
    <property type="match status" value="2"/>
</dbReference>
<feature type="domain" description="EF-hand" evidence="5">
    <location>
        <begin position="56"/>
        <end position="91"/>
    </location>
</feature>
<dbReference type="InterPro" id="IPR002048">
    <property type="entry name" value="EF_hand_dom"/>
</dbReference>
<keyword evidence="3" id="KW-0677">Repeat</keyword>
<dbReference type="SMART" id="SM00054">
    <property type="entry name" value="EFh"/>
    <property type="match status" value="4"/>
</dbReference>
<evidence type="ECO:0000256" key="2">
    <source>
        <dbReference type="ARBA" id="ARBA00022723"/>
    </source>
</evidence>
<organism evidence="6 7">
    <name type="scientific">Saponaria officinalis</name>
    <name type="common">Common soapwort</name>
    <name type="synonym">Lychnis saponaria</name>
    <dbReference type="NCBI Taxonomy" id="3572"/>
    <lineage>
        <taxon>Eukaryota</taxon>
        <taxon>Viridiplantae</taxon>
        <taxon>Streptophyta</taxon>
        <taxon>Embryophyta</taxon>
        <taxon>Tracheophyta</taxon>
        <taxon>Spermatophyta</taxon>
        <taxon>Magnoliopsida</taxon>
        <taxon>eudicotyledons</taxon>
        <taxon>Gunneridae</taxon>
        <taxon>Pentapetalae</taxon>
        <taxon>Caryophyllales</taxon>
        <taxon>Caryophyllaceae</taxon>
        <taxon>Caryophylleae</taxon>
        <taxon>Saponaria</taxon>
    </lineage>
</organism>
<reference evidence="6" key="1">
    <citation type="submission" date="2024-03" db="EMBL/GenBank/DDBJ databases">
        <title>WGS assembly of Saponaria officinalis var. Norfolk2.</title>
        <authorList>
            <person name="Jenkins J."/>
            <person name="Shu S."/>
            <person name="Grimwood J."/>
            <person name="Barry K."/>
            <person name="Goodstein D."/>
            <person name="Schmutz J."/>
            <person name="Leebens-Mack J."/>
            <person name="Osbourn A."/>
        </authorList>
    </citation>
    <scope>NUCLEOTIDE SEQUENCE [LARGE SCALE GENOMIC DNA]</scope>
    <source>
        <strain evidence="6">JIC</strain>
    </source>
</reference>
<keyword evidence="4" id="KW-0106">Calcium</keyword>
<feature type="domain" description="EF-hand" evidence="5">
    <location>
        <begin position="94"/>
        <end position="129"/>
    </location>
</feature>
<dbReference type="PROSITE" id="PS50222">
    <property type="entry name" value="EF_HAND_2"/>
    <property type="match status" value="4"/>
</dbReference>
<evidence type="ECO:0000256" key="4">
    <source>
        <dbReference type="ARBA" id="ARBA00022837"/>
    </source>
</evidence>
<dbReference type="InterPro" id="IPR039647">
    <property type="entry name" value="EF_hand_pair_protein_CML-like"/>
</dbReference>
<dbReference type="AlphaFoldDB" id="A0AAW1NH81"/>
<dbReference type="FunFam" id="1.10.238.10:FF:000089">
    <property type="entry name" value="calmodulin-like protein 3"/>
    <property type="match status" value="1"/>
</dbReference>
<feature type="domain" description="EF-hand" evidence="5">
    <location>
        <begin position="187"/>
        <end position="222"/>
    </location>
</feature>
<evidence type="ECO:0000256" key="1">
    <source>
        <dbReference type="ARBA" id="ARBA00003291"/>
    </source>
</evidence>
<comment type="function">
    <text evidence="1">Potential calcium sensor.</text>
</comment>
<comment type="caution">
    <text evidence="6">The sequence shown here is derived from an EMBL/GenBank/DDBJ whole genome shotgun (WGS) entry which is preliminary data.</text>
</comment>
<evidence type="ECO:0000256" key="3">
    <source>
        <dbReference type="ARBA" id="ARBA00022737"/>
    </source>
</evidence>
<dbReference type="PANTHER" id="PTHR10891">
    <property type="entry name" value="EF-HAND CALCIUM-BINDING DOMAIN CONTAINING PROTEIN"/>
    <property type="match status" value="1"/>
</dbReference>
<sequence length="224" mass="25313">MLKSLKKSIISLPNLAKTLIIQHNILIKVLKMTKKSKNKRVFSGFNGLKSSYTSMEFSNQLKLVFKFIDVNDDGKISTNELSEILMCFGHEKSKVIEEASKMLQFMDSNGDGYVDLNEYMDVVMMSDYDNDNDNDNDVECDDNVVYYHGDLEDEVMDAFNVFDIDKNGLISANDLKHVLKKLGFDNCGVKECNLMIKGVDKDGDGFVNLDEFRVMMTGTSVSSN</sequence>
<keyword evidence="2" id="KW-0479">Metal-binding</keyword>
<dbReference type="GO" id="GO:0005737">
    <property type="term" value="C:cytoplasm"/>
    <property type="evidence" value="ECO:0007669"/>
    <property type="project" value="UniProtKB-ARBA"/>
</dbReference>
<dbReference type="PROSITE" id="PS00018">
    <property type="entry name" value="EF_HAND_1"/>
    <property type="match status" value="4"/>
</dbReference>
<dbReference type="CDD" id="cd00051">
    <property type="entry name" value="EFh"/>
    <property type="match status" value="2"/>
</dbReference>
<evidence type="ECO:0000313" key="6">
    <source>
        <dbReference type="EMBL" id="KAK9758047.1"/>
    </source>
</evidence>
<protein>
    <recommendedName>
        <fullName evidence="5">EF-hand domain-containing protein</fullName>
    </recommendedName>
</protein>
<gene>
    <name evidence="6" type="ORF">RND81_01G203000</name>
</gene>